<dbReference type="Proteomes" id="UP000003802">
    <property type="component" value="Segment"/>
</dbReference>
<organism evidence="1 2">
    <name type="scientific">Erwinia phage phiEaH2</name>
    <dbReference type="NCBI Taxonomy" id="1029988"/>
    <lineage>
        <taxon>Viruses</taxon>
        <taxon>Duplodnaviria</taxon>
        <taxon>Heunggongvirae</taxon>
        <taxon>Uroviricota</taxon>
        <taxon>Caudoviricetes</taxon>
        <taxon>Chimalliviridae</taxon>
        <taxon>Erskinevirus</taxon>
        <taxon>Erskinevirus EaH2</taxon>
    </lineage>
</organism>
<keyword evidence="2" id="KW-1185">Reference proteome</keyword>
<accession>J7KJJ8</accession>
<evidence type="ECO:0000313" key="2">
    <source>
        <dbReference type="Proteomes" id="UP000003802"/>
    </source>
</evidence>
<dbReference type="GeneID" id="14297303"/>
<dbReference type="RefSeq" id="YP_007237792.1">
    <property type="nucleotide sequence ID" value="NC_019929.1"/>
</dbReference>
<reference evidence="1 2" key="1">
    <citation type="journal article" date="2012" name="J. Virol.">
        <title>Complete Genomic Sequence of Erwinia amylovora Phage PhiEaH2.</title>
        <authorList>
            <person name="Domotor D."/>
            <person name="Becsagh P."/>
            <person name="Rakhely G."/>
            <person name="Schneider G."/>
            <person name="Kovacs T."/>
        </authorList>
    </citation>
    <scope>NUCLEOTIDE SEQUENCE [LARGE SCALE GENOMIC DNA]</scope>
</reference>
<protein>
    <submittedName>
        <fullName evidence="1">Uncharacterized protein</fullName>
    </submittedName>
</protein>
<name>J7KJJ8_9CAUD</name>
<proteinExistence type="predicted"/>
<sequence length="297" mass="34691">MIPTPARCIRKPLRALATSCVASAPFSAALILRFDIICLSTLLRRRSIRSTALRSVWTLGSAAISLARRIRSCCVSRRSKSSSSTFPSKAWYFTSSLMLKPLLKKNSDRYYLTETISHFRIKLMFNWLNTRLKRYAVKQRRSFLEAEFHKNTRNPFHRVIVGLELLTEPLEYNGEQYKSLSVRGKLELRVANFDILYERLEFYIREYTRVANGSSQTWLALPDELDKKKDEPTLRWIDQYFSTTNPEVVRDKLRKAFALIDVYRPAFTERDTAEQDALANMTAHIFRELETVVEHYL</sequence>
<dbReference type="EMBL" id="JX316028">
    <property type="protein sequence ID" value="AFQ96687.1"/>
    <property type="molecule type" value="Genomic_DNA"/>
</dbReference>
<dbReference type="KEGG" id="vg:14297303"/>
<evidence type="ECO:0000313" key="1">
    <source>
        <dbReference type="EMBL" id="AFQ96687.1"/>
    </source>
</evidence>